<evidence type="ECO:0000313" key="2">
    <source>
        <dbReference type="EMBL" id="MPM52446.1"/>
    </source>
</evidence>
<protein>
    <submittedName>
        <fullName evidence="2">Uncharacterized protein</fullName>
    </submittedName>
</protein>
<accession>A0A645AHN0</accession>
<sequence length="180" mass="19726">MSGGGQAGTVHKGGVRHPQLRGSFVHFIHKTRFAAVDMFRQSHCGIVGRDHRHALEHLVDGHLFAFLEPDLRSSHGRGGCRYGHLVGKGNTAFSQGFHHQQQSHYLGDAGGFHFCVGIFLKKHLSRLLLHEQGGARLHSRGARHGGGGKNQAGHGQNGRNDSFHGARSSIFYTDIKDMEI</sequence>
<organism evidence="2">
    <name type="scientific">bioreactor metagenome</name>
    <dbReference type="NCBI Taxonomy" id="1076179"/>
    <lineage>
        <taxon>unclassified sequences</taxon>
        <taxon>metagenomes</taxon>
        <taxon>ecological metagenomes</taxon>
    </lineage>
</organism>
<reference evidence="2" key="1">
    <citation type="submission" date="2019-08" db="EMBL/GenBank/DDBJ databases">
        <authorList>
            <person name="Kucharzyk K."/>
            <person name="Murdoch R.W."/>
            <person name="Higgins S."/>
            <person name="Loffler F."/>
        </authorList>
    </citation>
    <scope>NUCLEOTIDE SEQUENCE</scope>
</reference>
<evidence type="ECO:0000256" key="1">
    <source>
        <dbReference type="SAM" id="MobiDB-lite"/>
    </source>
</evidence>
<comment type="caution">
    <text evidence="2">The sequence shown here is derived from an EMBL/GenBank/DDBJ whole genome shotgun (WGS) entry which is preliminary data.</text>
</comment>
<dbReference type="AlphaFoldDB" id="A0A645AHN0"/>
<dbReference type="EMBL" id="VSSQ01013866">
    <property type="protein sequence ID" value="MPM52446.1"/>
    <property type="molecule type" value="Genomic_DNA"/>
</dbReference>
<proteinExistence type="predicted"/>
<gene>
    <name evidence="2" type="ORF">SDC9_99205</name>
</gene>
<name>A0A645AHN0_9ZZZZ</name>
<feature type="region of interest" description="Disordered" evidence="1">
    <location>
        <begin position="138"/>
        <end position="165"/>
    </location>
</feature>